<keyword evidence="3" id="KW-1185">Reference proteome</keyword>
<organism evidence="2 3">
    <name type="scientific">Coemansia erecta</name>
    <dbReference type="NCBI Taxonomy" id="147472"/>
    <lineage>
        <taxon>Eukaryota</taxon>
        <taxon>Fungi</taxon>
        <taxon>Fungi incertae sedis</taxon>
        <taxon>Zoopagomycota</taxon>
        <taxon>Kickxellomycotina</taxon>
        <taxon>Kickxellomycetes</taxon>
        <taxon>Kickxellales</taxon>
        <taxon>Kickxellaceae</taxon>
        <taxon>Coemansia</taxon>
    </lineage>
</organism>
<dbReference type="OrthoDB" id="5584619at2759"/>
<comment type="caution">
    <text evidence="2">The sequence shown here is derived from an EMBL/GenBank/DDBJ whole genome shotgun (WGS) entry which is preliminary data.</text>
</comment>
<keyword evidence="1" id="KW-1133">Transmembrane helix</keyword>
<sequence length="334" mass="35918">MSVSIISYSISQISVVGQTQDAESGGMGVRISVFTSTFSTVFCGLLVACAIGFDAAVRYGLRSFGLARMLSDYYETGCFVASVAISQATLYAFGEIRWTGSAVVVEGTSTVVFDVLVWASESAWVLLSIVVALLFVGYALVKANKIARYNGGITNASMESVLGSAASIQGRVYVSIGYVAVFTVVAGFKVGFRASGSQSPWLLRTASICEALHAEMLLVAFVIDLAVNISRRPEWLSASASSSMETILGKEEMGSKSFTGWRKSRFIEWHRGAGTAAETKGAKLGMPVSRGISRCYIQSNISYCESDDYSLSNVSFETVPEWCTHSMVMYPHTD</sequence>
<reference evidence="2" key="1">
    <citation type="submission" date="2022-07" db="EMBL/GenBank/DDBJ databases">
        <title>Phylogenomic reconstructions and comparative analyses of Kickxellomycotina fungi.</title>
        <authorList>
            <person name="Reynolds N.K."/>
            <person name="Stajich J.E."/>
            <person name="Barry K."/>
            <person name="Grigoriev I.V."/>
            <person name="Crous P."/>
            <person name="Smith M.E."/>
        </authorList>
    </citation>
    <scope>NUCLEOTIDE SEQUENCE</scope>
    <source>
        <strain evidence="2">NBRC 32514</strain>
    </source>
</reference>
<feature type="transmembrane region" description="Helical" evidence="1">
    <location>
        <begin position="73"/>
        <end position="93"/>
    </location>
</feature>
<dbReference type="Proteomes" id="UP001149813">
    <property type="component" value="Unassembled WGS sequence"/>
</dbReference>
<evidence type="ECO:0000256" key="1">
    <source>
        <dbReference type="SAM" id="Phobius"/>
    </source>
</evidence>
<gene>
    <name evidence="2" type="ORF">LPJ53_000950</name>
</gene>
<feature type="transmembrane region" description="Helical" evidence="1">
    <location>
        <begin position="37"/>
        <end position="61"/>
    </location>
</feature>
<accession>A0A9W7Y0Y8</accession>
<evidence type="ECO:0000313" key="3">
    <source>
        <dbReference type="Proteomes" id="UP001149813"/>
    </source>
</evidence>
<dbReference type="EMBL" id="JANBOJ010000020">
    <property type="protein sequence ID" value="KAJ1724814.1"/>
    <property type="molecule type" value="Genomic_DNA"/>
</dbReference>
<dbReference type="AlphaFoldDB" id="A0A9W7Y0Y8"/>
<feature type="transmembrane region" description="Helical" evidence="1">
    <location>
        <begin position="172"/>
        <end position="192"/>
    </location>
</feature>
<proteinExistence type="predicted"/>
<protein>
    <submittedName>
        <fullName evidence="2">Uncharacterized protein</fullName>
    </submittedName>
</protein>
<keyword evidence="1" id="KW-0472">Membrane</keyword>
<name>A0A9W7Y0Y8_9FUNG</name>
<keyword evidence="1" id="KW-0812">Transmembrane</keyword>
<feature type="transmembrane region" description="Helical" evidence="1">
    <location>
        <begin position="123"/>
        <end position="141"/>
    </location>
</feature>
<evidence type="ECO:0000313" key="2">
    <source>
        <dbReference type="EMBL" id="KAJ1724814.1"/>
    </source>
</evidence>